<feature type="compositionally biased region" description="Basic and acidic residues" evidence="1">
    <location>
        <begin position="138"/>
        <end position="153"/>
    </location>
</feature>
<protein>
    <submittedName>
        <fullName evidence="3">Uncharacterized protein</fullName>
    </submittedName>
</protein>
<evidence type="ECO:0000256" key="2">
    <source>
        <dbReference type="SAM" id="Phobius"/>
    </source>
</evidence>
<reference evidence="4" key="1">
    <citation type="submission" date="2018-02" db="EMBL/GenBank/DDBJ databases">
        <authorList>
            <person name="Moore K."/>
            <person name="Momper L."/>
        </authorList>
    </citation>
    <scope>NUCLEOTIDE SEQUENCE [LARGE SCALE GENOMIC DNA]</scope>
    <source>
        <strain evidence="4">ULC18</strain>
    </source>
</reference>
<evidence type="ECO:0000313" key="3">
    <source>
        <dbReference type="EMBL" id="PSB32310.1"/>
    </source>
</evidence>
<evidence type="ECO:0000313" key="4">
    <source>
        <dbReference type="Proteomes" id="UP000239576"/>
    </source>
</evidence>
<proteinExistence type="predicted"/>
<keyword evidence="4" id="KW-1185">Reference proteome</keyword>
<keyword evidence="2" id="KW-1133">Transmembrane helix</keyword>
<name>A0A2T1EHR9_9CYAN</name>
<organism evidence="3 4">
    <name type="scientific">Stenomitos frigidus ULC18</name>
    <dbReference type="NCBI Taxonomy" id="2107698"/>
    <lineage>
        <taxon>Bacteria</taxon>
        <taxon>Bacillati</taxon>
        <taxon>Cyanobacteriota</taxon>
        <taxon>Cyanophyceae</taxon>
        <taxon>Leptolyngbyales</taxon>
        <taxon>Leptolyngbyaceae</taxon>
        <taxon>Stenomitos</taxon>
    </lineage>
</organism>
<dbReference type="AlphaFoldDB" id="A0A2T1EHR9"/>
<feature type="region of interest" description="Disordered" evidence="1">
    <location>
        <begin position="138"/>
        <end position="171"/>
    </location>
</feature>
<reference evidence="3 4" key="2">
    <citation type="submission" date="2018-03" db="EMBL/GenBank/DDBJ databases">
        <title>The ancient ancestry and fast evolution of plastids.</title>
        <authorList>
            <person name="Moore K.R."/>
            <person name="Magnabosco C."/>
            <person name="Momper L."/>
            <person name="Gold D.A."/>
            <person name="Bosak T."/>
            <person name="Fournier G.P."/>
        </authorList>
    </citation>
    <scope>NUCLEOTIDE SEQUENCE [LARGE SCALE GENOMIC DNA]</scope>
    <source>
        <strain evidence="3 4">ULC18</strain>
    </source>
</reference>
<dbReference type="RefSeq" id="WP_106255354.1">
    <property type="nucleotide sequence ID" value="NZ_CAWNSW010000075.1"/>
</dbReference>
<keyword evidence="2" id="KW-0472">Membrane</keyword>
<gene>
    <name evidence="3" type="ORF">C7B82_05720</name>
</gene>
<evidence type="ECO:0000256" key="1">
    <source>
        <dbReference type="SAM" id="MobiDB-lite"/>
    </source>
</evidence>
<accession>A0A2T1EHR9</accession>
<sequence>MESATHQGDLQRLAQQLQTPLLALPNARDLQIQCVIRQDKLMVLGQHPPDETPEPSVVFGILEQTLQSLLPELAQEFRLGQDEAPVHGKLYLRVLGQQQPYAARSFQLSTPIVEPFPSTEALFEPLVEPAIAEQSLDRDLGSHAADDSADQRFSDLTPFSPELEQSSDQAPLPRRSPLLPWLLAGVGVSLICFGTGLWVMSRPCMVGACEPLQTAQTLSQQSTQAIQTAQTGQDLQRAQQQLTDAKRQLEAIPAWSSHHQEAQALQQTYQTQLQTLDLVLAAESNAATATQKSQTLPQSAASLQATQALWREAIAQLQTVSQTNALYAFAQQRLSAYESNLAAIGKLTTAEQQAQKKLVTAKETAKVAEVRQGIARTPENWQLAQTTWQVVINTLKQIPASATSYAEAQQLLSDYQPKLTAARDRATQEQISQKAFTQALALAQKAEIAQRNNQWSQAVANWREALTNVKQVPKNTAYSEPAQPLVASYSLSLKQAEAQLQVAAVMQRTQDDLNRLCAGTPKMCSYTIANNLIRVQFTASYERKLRMAFIVGQSGDRGTLGGAVNHIETLQTALQTISDNAGVPLEVYNADGSDLIGSFNPKG</sequence>
<dbReference type="OrthoDB" id="421517at2"/>
<dbReference type="EMBL" id="PVWK01000028">
    <property type="protein sequence ID" value="PSB32310.1"/>
    <property type="molecule type" value="Genomic_DNA"/>
</dbReference>
<feature type="transmembrane region" description="Helical" evidence="2">
    <location>
        <begin position="178"/>
        <end position="200"/>
    </location>
</feature>
<dbReference type="Proteomes" id="UP000239576">
    <property type="component" value="Unassembled WGS sequence"/>
</dbReference>
<keyword evidence="2" id="KW-0812">Transmembrane</keyword>
<comment type="caution">
    <text evidence="3">The sequence shown here is derived from an EMBL/GenBank/DDBJ whole genome shotgun (WGS) entry which is preliminary data.</text>
</comment>